<accession>A0ABQ8VKW1</accession>
<protein>
    <submittedName>
        <fullName evidence="1">Uncharacterized protein</fullName>
    </submittedName>
</protein>
<reference evidence="1" key="1">
    <citation type="submission" date="2022-08" db="EMBL/GenBank/DDBJ databases">
        <title>A Global Phylogenomic Analysis of the Shiitake Genus Lentinula.</title>
        <authorList>
            <consortium name="DOE Joint Genome Institute"/>
            <person name="Sierra-Patev S."/>
            <person name="Min B."/>
            <person name="Naranjo-Ortiz M."/>
            <person name="Looney B."/>
            <person name="Konkel Z."/>
            <person name="Slot J.C."/>
            <person name="Sakamoto Y."/>
            <person name="Steenwyk J.L."/>
            <person name="Rokas A."/>
            <person name="Carro J."/>
            <person name="Camarero S."/>
            <person name="Ferreira P."/>
            <person name="Molpeceres G."/>
            <person name="Ruiz-Duenas F.J."/>
            <person name="Serrano A."/>
            <person name="Henrissat B."/>
            <person name="Drula E."/>
            <person name="Hughes K.W."/>
            <person name="Mata J.L."/>
            <person name="Ishikawa N.K."/>
            <person name="Vargas-Isla R."/>
            <person name="Ushijima S."/>
            <person name="Smith C.A."/>
            <person name="Ahrendt S."/>
            <person name="Andreopoulos W."/>
            <person name="He G."/>
            <person name="Labutti K."/>
            <person name="Lipzen A."/>
            <person name="Ng V."/>
            <person name="Riley R."/>
            <person name="Sandor L."/>
            <person name="Barry K."/>
            <person name="Martinez A.T."/>
            <person name="Xiao Y."/>
            <person name="Gibbons J.G."/>
            <person name="Terashima K."/>
            <person name="Grigoriev I.V."/>
            <person name="Hibbett D.S."/>
        </authorList>
    </citation>
    <scope>NUCLEOTIDE SEQUENCE</scope>
    <source>
        <strain evidence="1">RHP3577 ss4</strain>
    </source>
</reference>
<dbReference type="Proteomes" id="UP001150217">
    <property type="component" value="Unassembled WGS sequence"/>
</dbReference>
<evidence type="ECO:0000313" key="1">
    <source>
        <dbReference type="EMBL" id="KAJ4497046.1"/>
    </source>
</evidence>
<organism evidence="1 2">
    <name type="scientific">Lentinula lateritia</name>
    <dbReference type="NCBI Taxonomy" id="40482"/>
    <lineage>
        <taxon>Eukaryota</taxon>
        <taxon>Fungi</taxon>
        <taxon>Dikarya</taxon>
        <taxon>Basidiomycota</taxon>
        <taxon>Agaricomycotina</taxon>
        <taxon>Agaricomycetes</taxon>
        <taxon>Agaricomycetidae</taxon>
        <taxon>Agaricales</taxon>
        <taxon>Marasmiineae</taxon>
        <taxon>Omphalotaceae</taxon>
        <taxon>Lentinula</taxon>
    </lineage>
</organism>
<sequence length="170" mass="17612">MSFVGSHTGSVVYPSSAPSSVVYPGSSASGVVYSGSVPGVAYSGSPASGVVYPSSTYTSSSYGHVHHAPAPGSYYSQHGYPSHNSVPMQVPMQHNFYGAPPVAMPSYVAPMPAYHRSSYSVPYSYGSPYAGYSRPAGTTAGRLAVADTGDIITKAGEIIVSEKNQFLVTK</sequence>
<proteinExistence type="predicted"/>
<dbReference type="EMBL" id="JANVFT010000024">
    <property type="protein sequence ID" value="KAJ4497046.1"/>
    <property type="molecule type" value="Genomic_DNA"/>
</dbReference>
<evidence type="ECO:0000313" key="2">
    <source>
        <dbReference type="Proteomes" id="UP001150217"/>
    </source>
</evidence>
<gene>
    <name evidence="1" type="ORF">C8R41DRAFT_865902</name>
</gene>
<name>A0ABQ8VKW1_9AGAR</name>
<comment type="caution">
    <text evidence="1">The sequence shown here is derived from an EMBL/GenBank/DDBJ whole genome shotgun (WGS) entry which is preliminary data.</text>
</comment>
<keyword evidence="2" id="KW-1185">Reference proteome</keyword>